<sequence length="245" mass="27741">MARRRPLSPAHGGLSMRRGDARHQDHGEASESTEGQQMLAVGSLLRRPKSDDKEVQQFRTEVAAERERIKAQLDLRVCQAEEEEQSRRNEIASAIRNALQTPNRRVQGRVPTFPTTTIAENAVYIPIANVLATTDDLVTQYESLDKLITGMRDDQAGPLAETWHQELEETERQLRMGARVALRNVKKVLGADFDNENVAAKDDAEEMVENEEDEKELNYELQNGLRYAERGVKRMVKGLPMEECS</sequence>
<protein>
    <submittedName>
        <fullName evidence="2">Uncharacterized protein</fullName>
    </submittedName>
</protein>
<reference evidence="2" key="1">
    <citation type="journal article" date="2021" name="Nat. Commun.">
        <title>Genetic determinants of endophytism in the Arabidopsis root mycobiome.</title>
        <authorList>
            <person name="Mesny F."/>
            <person name="Miyauchi S."/>
            <person name="Thiergart T."/>
            <person name="Pickel B."/>
            <person name="Atanasova L."/>
            <person name="Karlsson M."/>
            <person name="Huettel B."/>
            <person name="Barry K.W."/>
            <person name="Haridas S."/>
            <person name="Chen C."/>
            <person name="Bauer D."/>
            <person name="Andreopoulos W."/>
            <person name="Pangilinan J."/>
            <person name="LaButti K."/>
            <person name="Riley R."/>
            <person name="Lipzen A."/>
            <person name="Clum A."/>
            <person name="Drula E."/>
            <person name="Henrissat B."/>
            <person name="Kohler A."/>
            <person name="Grigoriev I.V."/>
            <person name="Martin F.M."/>
            <person name="Hacquard S."/>
        </authorList>
    </citation>
    <scope>NUCLEOTIDE SEQUENCE</scope>
    <source>
        <strain evidence="2">MPI-SDFR-AT-0120</strain>
    </source>
</reference>
<feature type="region of interest" description="Disordered" evidence="1">
    <location>
        <begin position="1"/>
        <end position="38"/>
    </location>
</feature>
<keyword evidence="3" id="KW-1185">Reference proteome</keyword>
<name>A0A8K0VSG8_9PLEO</name>
<evidence type="ECO:0000256" key="1">
    <source>
        <dbReference type="SAM" id="MobiDB-lite"/>
    </source>
</evidence>
<proteinExistence type="predicted"/>
<feature type="compositionally biased region" description="Basic and acidic residues" evidence="1">
    <location>
        <begin position="17"/>
        <end position="29"/>
    </location>
</feature>
<dbReference type="EMBL" id="JAGMVJ010000031">
    <property type="protein sequence ID" value="KAH7068704.1"/>
    <property type="molecule type" value="Genomic_DNA"/>
</dbReference>
<gene>
    <name evidence="2" type="ORF">FB567DRAFT_573905</name>
</gene>
<dbReference type="Proteomes" id="UP000813461">
    <property type="component" value="Unassembled WGS sequence"/>
</dbReference>
<dbReference type="OrthoDB" id="3934814at2759"/>
<organism evidence="2 3">
    <name type="scientific">Paraphoma chrysanthemicola</name>
    <dbReference type="NCBI Taxonomy" id="798071"/>
    <lineage>
        <taxon>Eukaryota</taxon>
        <taxon>Fungi</taxon>
        <taxon>Dikarya</taxon>
        <taxon>Ascomycota</taxon>
        <taxon>Pezizomycotina</taxon>
        <taxon>Dothideomycetes</taxon>
        <taxon>Pleosporomycetidae</taxon>
        <taxon>Pleosporales</taxon>
        <taxon>Pleosporineae</taxon>
        <taxon>Phaeosphaeriaceae</taxon>
        <taxon>Paraphoma</taxon>
    </lineage>
</organism>
<dbReference type="AlphaFoldDB" id="A0A8K0VSG8"/>
<evidence type="ECO:0000313" key="3">
    <source>
        <dbReference type="Proteomes" id="UP000813461"/>
    </source>
</evidence>
<comment type="caution">
    <text evidence="2">The sequence shown here is derived from an EMBL/GenBank/DDBJ whole genome shotgun (WGS) entry which is preliminary data.</text>
</comment>
<accession>A0A8K0VSG8</accession>
<evidence type="ECO:0000313" key="2">
    <source>
        <dbReference type="EMBL" id="KAH7068704.1"/>
    </source>
</evidence>